<dbReference type="OrthoDB" id="5476154at2"/>
<dbReference type="PROSITE" id="PS50011">
    <property type="entry name" value="PROTEIN_KINASE_DOM"/>
    <property type="match status" value="1"/>
</dbReference>
<dbReference type="SMART" id="SM00028">
    <property type="entry name" value="TPR"/>
    <property type="match status" value="4"/>
</dbReference>
<dbReference type="InterPro" id="IPR011009">
    <property type="entry name" value="Kinase-like_dom_sf"/>
</dbReference>
<keyword evidence="1" id="KW-0808">Transferase</keyword>
<dbReference type="Gene3D" id="3.40.50.300">
    <property type="entry name" value="P-loop containing nucleotide triphosphate hydrolases"/>
    <property type="match status" value="1"/>
</dbReference>
<evidence type="ECO:0000256" key="4">
    <source>
        <dbReference type="ARBA" id="ARBA00022840"/>
    </source>
</evidence>
<evidence type="ECO:0000256" key="1">
    <source>
        <dbReference type="ARBA" id="ARBA00022679"/>
    </source>
</evidence>
<dbReference type="RefSeq" id="WP_012830702.1">
    <property type="nucleotide sequence ID" value="NC_013440.1"/>
</dbReference>
<keyword evidence="2 5" id="KW-0547">Nucleotide-binding</keyword>
<evidence type="ECO:0000259" key="6">
    <source>
        <dbReference type="PROSITE" id="PS50011"/>
    </source>
</evidence>
<gene>
    <name evidence="7" type="ordered locus">Hoch_5633</name>
</gene>
<dbReference type="Gene3D" id="1.25.40.10">
    <property type="entry name" value="Tetratricopeptide repeat domain"/>
    <property type="match status" value="1"/>
</dbReference>
<accession>D0LG85</accession>
<dbReference type="InterPro" id="IPR000719">
    <property type="entry name" value="Prot_kinase_dom"/>
</dbReference>
<dbReference type="Pfam" id="PF00069">
    <property type="entry name" value="Pkinase"/>
    <property type="match status" value="1"/>
</dbReference>
<dbReference type="SUPFAM" id="SSF52540">
    <property type="entry name" value="P-loop containing nucleoside triphosphate hydrolases"/>
    <property type="match status" value="1"/>
</dbReference>
<dbReference type="SUPFAM" id="SSF56112">
    <property type="entry name" value="Protein kinase-like (PK-like)"/>
    <property type="match status" value="1"/>
</dbReference>
<evidence type="ECO:0000313" key="8">
    <source>
        <dbReference type="Proteomes" id="UP000001880"/>
    </source>
</evidence>
<evidence type="ECO:0000256" key="5">
    <source>
        <dbReference type="PROSITE-ProRule" id="PRU10141"/>
    </source>
</evidence>
<dbReference type="Gene3D" id="3.30.200.20">
    <property type="entry name" value="Phosphorylase Kinase, domain 1"/>
    <property type="match status" value="1"/>
</dbReference>
<dbReference type="PANTHER" id="PTHR43289">
    <property type="entry name" value="MITOGEN-ACTIVATED PROTEIN KINASE KINASE KINASE 20-RELATED"/>
    <property type="match status" value="1"/>
</dbReference>
<reference evidence="7 8" key="1">
    <citation type="journal article" date="2010" name="Stand. Genomic Sci.">
        <title>Complete genome sequence of Haliangium ochraceum type strain (SMP-2).</title>
        <authorList>
            <consortium name="US DOE Joint Genome Institute (JGI-PGF)"/>
            <person name="Ivanova N."/>
            <person name="Daum C."/>
            <person name="Lang E."/>
            <person name="Abt B."/>
            <person name="Kopitz M."/>
            <person name="Saunders E."/>
            <person name="Lapidus A."/>
            <person name="Lucas S."/>
            <person name="Glavina Del Rio T."/>
            <person name="Nolan M."/>
            <person name="Tice H."/>
            <person name="Copeland A."/>
            <person name="Cheng J.F."/>
            <person name="Chen F."/>
            <person name="Bruce D."/>
            <person name="Goodwin L."/>
            <person name="Pitluck S."/>
            <person name="Mavromatis K."/>
            <person name="Pati A."/>
            <person name="Mikhailova N."/>
            <person name="Chen A."/>
            <person name="Palaniappan K."/>
            <person name="Land M."/>
            <person name="Hauser L."/>
            <person name="Chang Y.J."/>
            <person name="Jeffries C.D."/>
            <person name="Detter J.C."/>
            <person name="Brettin T."/>
            <person name="Rohde M."/>
            <person name="Goker M."/>
            <person name="Bristow J."/>
            <person name="Markowitz V."/>
            <person name="Eisen J.A."/>
            <person name="Hugenholtz P."/>
            <person name="Kyrpides N.C."/>
            <person name="Klenk H.P."/>
        </authorList>
    </citation>
    <scope>NUCLEOTIDE SEQUENCE [LARGE SCALE GENOMIC DNA]</scope>
    <source>
        <strain evidence="8">DSM 14365 / CIP 107738 / JCM 11303 / AJ 13395 / SMP-2</strain>
    </source>
</reference>
<protein>
    <submittedName>
        <fullName evidence="7">Serine/threonine protein kinase with TPR repeats</fullName>
    </submittedName>
</protein>
<dbReference type="InterPro" id="IPR008266">
    <property type="entry name" value="Tyr_kinase_AS"/>
</dbReference>
<evidence type="ECO:0000256" key="2">
    <source>
        <dbReference type="ARBA" id="ARBA00022741"/>
    </source>
</evidence>
<dbReference type="PANTHER" id="PTHR43289:SF6">
    <property type="entry name" value="SERINE_THREONINE-PROTEIN KINASE NEKL-3"/>
    <property type="match status" value="1"/>
</dbReference>
<dbReference type="CDD" id="cd14014">
    <property type="entry name" value="STKc_PknB_like"/>
    <property type="match status" value="1"/>
</dbReference>
<dbReference type="PROSITE" id="PS00107">
    <property type="entry name" value="PROTEIN_KINASE_ATP"/>
    <property type="match status" value="1"/>
</dbReference>
<dbReference type="KEGG" id="hoh:Hoch_5633"/>
<feature type="domain" description="Protein kinase" evidence="6">
    <location>
        <begin position="9"/>
        <end position="291"/>
    </location>
</feature>
<keyword evidence="8" id="KW-1185">Reference proteome</keyword>
<dbReference type="HOGENOM" id="CLU_271674_0_0_7"/>
<dbReference type="eggNOG" id="COG3899">
    <property type="taxonomic scope" value="Bacteria"/>
</dbReference>
<dbReference type="InterPro" id="IPR019734">
    <property type="entry name" value="TPR_rpt"/>
</dbReference>
<dbReference type="SUPFAM" id="SSF48452">
    <property type="entry name" value="TPR-like"/>
    <property type="match status" value="2"/>
</dbReference>
<dbReference type="GO" id="GO:0004674">
    <property type="term" value="F:protein serine/threonine kinase activity"/>
    <property type="evidence" value="ECO:0007669"/>
    <property type="project" value="UniProtKB-KW"/>
</dbReference>
<dbReference type="CDD" id="cd01120">
    <property type="entry name" value="RecA-like_superfamily"/>
    <property type="match status" value="1"/>
</dbReference>
<keyword evidence="4 5" id="KW-0067">ATP-binding</keyword>
<evidence type="ECO:0000256" key="3">
    <source>
        <dbReference type="ARBA" id="ARBA00022777"/>
    </source>
</evidence>
<proteinExistence type="predicted"/>
<keyword evidence="3 7" id="KW-0418">Kinase</keyword>
<dbReference type="eggNOG" id="COG0457">
    <property type="taxonomic scope" value="Bacteria"/>
</dbReference>
<dbReference type="AlphaFoldDB" id="D0LG85"/>
<dbReference type="Pfam" id="PF17874">
    <property type="entry name" value="TPR_MalT"/>
    <property type="match status" value="1"/>
</dbReference>
<dbReference type="InterPro" id="IPR041664">
    <property type="entry name" value="AAA_16"/>
</dbReference>
<organism evidence="7 8">
    <name type="scientific">Haliangium ochraceum (strain DSM 14365 / JCM 11303 / SMP-2)</name>
    <dbReference type="NCBI Taxonomy" id="502025"/>
    <lineage>
        <taxon>Bacteria</taxon>
        <taxon>Pseudomonadati</taxon>
        <taxon>Myxococcota</taxon>
        <taxon>Polyangia</taxon>
        <taxon>Haliangiales</taxon>
        <taxon>Kofleriaceae</taxon>
        <taxon>Haliangium</taxon>
    </lineage>
</organism>
<dbReference type="STRING" id="502025.Hoch_5633"/>
<dbReference type="Pfam" id="PF13191">
    <property type="entry name" value="AAA_16"/>
    <property type="match status" value="1"/>
</dbReference>
<dbReference type="InterPro" id="IPR011990">
    <property type="entry name" value="TPR-like_helical_dom_sf"/>
</dbReference>
<dbReference type="InterPro" id="IPR041617">
    <property type="entry name" value="TPR_MalT"/>
</dbReference>
<dbReference type="Gene3D" id="1.10.510.10">
    <property type="entry name" value="Transferase(Phosphotransferase) domain 1"/>
    <property type="match status" value="1"/>
</dbReference>
<sequence>MTTPSQSRFEVIRQLGSGGMGTVYEAYDRERGMRVALKTMRRLGPADILRFKREFRTLSRFTHPNVIHIYELLTEEGTWCFTMEIVDGEHLVAHLGRDDEQALPDEPPELTPAPALPSERVPLSQRVHLGRMAEVFAQLVDALCALHGAGLLHCDLTPSNVMVTDTGRVVLMDFGMVAALEHSSELGVMDTFSGTPAFMAPERAGGGQLTEAADWYSFGVILYRLLAGRLPFTGNAAGLLQAKQDYAPQPPSMHTSDVPAALEALCLRLLDPNPEQRPGGDEVRRVLAKHLPPASRAPSQPKPVVDTSSEIFVGRLHERAQLDLSLERVLAGQMQCVLVEGASGMGKSTLVSRFAHDIQHGGQPRPPLVLVGRCHARERLAFKAFDGIIDELCLHLDEISLGERPALFPDDVALLSRLFPVLAKLPECEEMPQLAASVELRTQTQNALREVLRAVAARRPLCLIIEDLQWADSASFEFLDALMQPPGIPGLMVVSTVRTEMLRGAPSPGLTRFAAAIDDHPGGRHIRLAPLSPAEQEALAQRLEHRLASQRPFGDLLRRASAGHPLLLSELIRYACTTSPERLADEGIPPLTELLWHRVTRTDAPTRALLETIAVAGEPMPLQVLARAAALSPAEREHALIAATAAQLARITQSEGELWLDSYHDKVRETIHEHLSEERSAAIHGHLAEAMEQWPAAPAAHLAHHWLAAGERARAIDYLLDAARSTEDKLAFDHAAMLYEEAASLLDEVADAPGFDASRVRAHLGLARRMRRTEHAEDAFAHLERATPFAEAQRDLVALAEIHYLRGSVLFARGDSERCMAEHSLALRCAAESGSGLFEARALSGLGDAHYLAGRVHSAFEHFERCIALCRAHGYADAEALNLPMRGLMSFYRGDFAKTLADSERALALAQRLGLRRAELNAIVNCHGRVFTERGDFGLAHACLEEGIRLSRELDSLRFECLVRVFIGRLYYEQGRREEALSTIRTAVDATIRAGIHFNRAMGLAALARAADTDELRERALRDGETSLAAGQPGVNFIYFYRDAMETCLEHRQFERVTGYADALERYTAAEPLAWPSFLIARARALSAHAQAPASPATRAALLALADQAQSRGYLVSLRAIEGAIARLDAA</sequence>
<dbReference type="EMBL" id="CP001804">
    <property type="protein sequence ID" value="ACY18110.1"/>
    <property type="molecule type" value="Genomic_DNA"/>
</dbReference>
<dbReference type="GO" id="GO:0005524">
    <property type="term" value="F:ATP binding"/>
    <property type="evidence" value="ECO:0007669"/>
    <property type="project" value="UniProtKB-UniRule"/>
</dbReference>
<feature type="binding site" evidence="5">
    <location>
        <position position="38"/>
    </location>
    <ligand>
        <name>ATP</name>
        <dbReference type="ChEBI" id="CHEBI:30616"/>
    </ligand>
</feature>
<dbReference type="eggNOG" id="COG0515">
    <property type="taxonomic scope" value="Bacteria"/>
</dbReference>
<dbReference type="InterPro" id="IPR027417">
    <property type="entry name" value="P-loop_NTPase"/>
</dbReference>
<dbReference type="Proteomes" id="UP000001880">
    <property type="component" value="Chromosome"/>
</dbReference>
<name>D0LG85_HALO1</name>
<keyword evidence="7" id="KW-0723">Serine/threonine-protein kinase</keyword>
<evidence type="ECO:0000313" key="7">
    <source>
        <dbReference type="EMBL" id="ACY18110.1"/>
    </source>
</evidence>
<dbReference type="PROSITE" id="PS00109">
    <property type="entry name" value="PROTEIN_KINASE_TYR"/>
    <property type="match status" value="1"/>
</dbReference>
<dbReference type="InterPro" id="IPR017441">
    <property type="entry name" value="Protein_kinase_ATP_BS"/>
</dbReference>